<comment type="similarity">
    <text evidence="1">Belongs to the ohanin/vespryn family.</text>
</comment>
<dbReference type="InterPro" id="IPR001841">
    <property type="entry name" value="Znf_RING"/>
</dbReference>
<dbReference type="InterPro" id="IPR006574">
    <property type="entry name" value="PRY"/>
</dbReference>
<dbReference type="InterPro" id="IPR003877">
    <property type="entry name" value="SPRY_dom"/>
</dbReference>
<gene>
    <name evidence="12" type="primary">LOC113426584</name>
</gene>
<sequence length="491" mass="55991">MAAAAAGGSPLRDLCDEITCPICLESFKDPVTITTCGHNFCRACLSCYCQGTERGGVGTPCPQCRKTFDYGQNIIPNRPLANMVQIAEKFRQAEEKNPGKVNLCEKYHRPVKISCQHQTVLHCTTCGTTKPHNSNHGSSTMQKANDVNKEYIDSFVEMLKEAKQNIAAHQSDKEKESKDLLRQIKEERGKAASLFKDLHHFLEEQEEQFLTQMVEAEEEITVKRDSFMAFFSQELSLYERIIQKIKNSQQPNNDLFMGIFDGVDRRLTLFHFSSEENITNRPSFQRALKWRIWDFCDINNILEEITKHFKDTLLSGLQLQKANITLDPNTAHPQITVFLDGKTVELGERCQELPNNPERFDLLAAVLGREEFKEGRYFWEVNVESQKEWAVGISQKSVQRKDSFSLNTEEGVSMLGRWRGNYRFSLPPSPLPHIPDKKLKRIRVCLNCAAGKVSFFDGETGTLLYSTTSFPGEIVLPFFWLGSYAQLSLCQ</sequence>
<keyword evidence="4 7" id="KW-0863">Zinc-finger</keyword>
<dbReference type="InterPro" id="IPR043136">
    <property type="entry name" value="B30.2/SPRY_sf"/>
</dbReference>
<dbReference type="Pfam" id="PF00622">
    <property type="entry name" value="SPRY"/>
    <property type="match status" value="1"/>
</dbReference>
<dbReference type="RefSeq" id="XP_026544749.1">
    <property type="nucleotide sequence ID" value="XM_026688964.1"/>
</dbReference>
<proteinExistence type="inferred from homology"/>
<dbReference type="SUPFAM" id="SSF49899">
    <property type="entry name" value="Concanavalin A-like lectins/glucanases"/>
    <property type="match status" value="1"/>
</dbReference>
<dbReference type="PROSITE" id="PS00518">
    <property type="entry name" value="ZF_RING_1"/>
    <property type="match status" value="1"/>
</dbReference>
<keyword evidence="5" id="KW-0862">Zinc</keyword>
<evidence type="ECO:0000256" key="7">
    <source>
        <dbReference type="PROSITE-ProRule" id="PRU00175"/>
    </source>
</evidence>
<keyword evidence="2" id="KW-0528">Neurotoxin</keyword>
<dbReference type="SMART" id="SM00589">
    <property type="entry name" value="PRY"/>
    <property type="match status" value="1"/>
</dbReference>
<dbReference type="KEGG" id="nss:113426584"/>
<protein>
    <submittedName>
        <fullName evidence="12">E3 ubiquitin-protein ligase TRIM7-like</fullName>
    </submittedName>
</protein>
<keyword evidence="3" id="KW-0479">Metal-binding</keyword>
<dbReference type="AlphaFoldDB" id="A0A6J1VXN6"/>
<organism evidence="11 12">
    <name type="scientific">Notechis scutatus</name>
    <name type="common">mainland tiger snake</name>
    <dbReference type="NCBI Taxonomy" id="8663"/>
    <lineage>
        <taxon>Eukaryota</taxon>
        <taxon>Metazoa</taxon>
        <taxon>Chordata</taxon>
        <taxon>Craniata</taxon>
        <taxon>Vertebrata</taxon>
        <taxon>Euteleostomi</taxon>
        <taxon>Lepidosauria</taxon>
        <taxon>Squamata</taxon>
        <taxon>Bifurcata</taxon>
        <taxon>Unidentata</taxon>
        <taxon>Episquamata</taxon>
        <taxon>Toxicofera</taxon>
        <taxon>Serpentes</taxon>
        <taxon>Colubroidea</taxon>
        <taxon>Elapidae</taxon>
        <taxon>Hydrophiinae</taxon>
        <taxon>Notechis</taxon>
    </lineage>
</organism>
<dbReference type="SUPFAM" id="SSF57850">
    <property type="entry name" value="RING/U-box"/>
    <property type="match status" value="1"/>
</dbReference>
<dbReference type="InterPro" id="IPR017907">
    <property type="entry name" value="Znf_RING_CS"/>
</dbReference>
<dbReference type="InterPro" id="IPR050143">
    <property type="entry name" value="TRIM/RBCC"/>
</dbReference>
<dbReference type="PANTHER" id="PTHR24103">
    <property type="entry name" value="E3 UBIQUITIN-PROTEIN LIGASE TRIM"/>
    <property type="match status" value="1"/>
</dbReference>
<evidence type="ECO:0000256" key="5">
    <source>
        <dbReference type="ARBA" id="ARBA00022833"/>
    </source>
</evidence>
<evidence type="ECO:0000256" key="4">
    <source>
        <dbReference type="ARBA" id="ARBA00022771"/>
    </source>
</evidence>
<feature type="coiled-coil region" evidence="8">
    <location>
        <begin position="152"/>
        <end position="219"/>
    </location>
</feature>
<dbReference type="Pfam" id="PF13765">
    <property type="entry name" value="PRY"/>
    <property type="match status" value="1"/>
</dbReference>
<name>A0A6J1VXN6_9SAUR</name>
<evidence type="ECO:0000259" key="10">
    <source>
        <dbReference type="PROSITE" id="PS50188"/>
    </source>
</evidence>
<accession>A0A6J1VXN6</accession>
<comment type="function">
    <text evidence="6">Neurotoxin that produces dose-dependent hypolocomotion and hyperalgesia in mice. May directly act on the central nervous system, as it is 6500-fold more potent when administered intracerebroventricularly than intraperitoneal.</text>
</comment>
<dbReference type="Gene3D" id="3.30.40.10">
    <property type="entry name" value="Zinc/RING finger domain, C3HC4 (zinc finger)"/>
    <property type="match status" value="1"/>
</dbReference>
<dbReference type="SMART" id="SM00184">
    <property type="entry name" value="RING"/>
    <property type="match status" value="1"/>
</dbReference>
<dbReference type="InterPro" id="IPR003879">
    <property type="entry name" value="Butyrophylin_SPRY"/>
</dbReference>
<evidence type="ECO:0000259" key="9">
    <source>
        <dbReference type="PROSITE" id="PS50089"/>
    </source>
</evidence>
<evidence type="ECO:0000256" key="3">
    <source>
        <dbReference type="ARBA" id="ARBA00022723"/>
    </source>
</evidence>
<dbReference type="GeneID" id="113426584"/>
<evidence type="ECO:0000313" key="11">
    <source>
        <dbReference type="Proteomes" id="UP000504612"/>
    </source>
</evidence>
<dbReference type="InterPro" id="IPR013320">
    <property type="entry name" value="ConA-like_dom_sf"/>
</dbReference>
<keyword evidence="11" id="KW-1185">Reference proteome</keyword>
<feature type="domain" description="RING-type" evidence="9">
    <location>
        <begin position="20"/>
        <end position="65"/>
    </location>
</feature>
<feature type="domain" description="B30.2/SPRY" evidence="10">
    <location>
        <begin position="304"/>
        <end position="491"/>
    </location>
</feature>
<dbReference type="PROSITE" id="PS50089">
    <property type="entry name" value="ZF_RING_2"/>
    <property type="match status" value="1"/>
</dbReference>
<keyword evidence="8" id="KW-0175">Coiled coil</keyword>
<dbReference type="InterPro" id="IPR027370">
    <property type="entry name" value="Znf-RING_euk"/>
</dbReference>
<reference evidence="12" key="1">
    <citation type="submission" date="2025-08" db="UniProtKB">
        <authorList>
            <consortium name="RefSeq"/>
        </authorList>
    </citation>
    <scope>IDENTIFICATION</scope>
</reference>
<evidence type="ECO:0000256" key="8">
    <source>
        <dbReference type="SAM" id="Coils"/>
    </source>
</evidence>
<dbReference type="InterPro" id="IPR001870">
    <property type="entry name" value="B30.2/SPRY"/>
</dbReference>
<dbReference type="Pfam" id="PF13445">
    <property type="entry name" value="zf-RING_UBOX"/>
    <property type="match status" value="1"/>
</dbReference>
<dbReference type="InterPro" id="IPR013083">
    <property type="entry name" value="Znf_RING/FYVE/PHD"/>
</dbReference>
<dbReference type="Proteomes" id="UP000504612">
    <property type="component" value="Unplaced"/>
</dbReference>
<evidence type="ECO:0000256" key="1">
    <source>
        <dbReference type="ARBA" id="ARBA00009651"/>
    </source>
</evidence>
<dbReference type="Gene3D" id="2.60.120.920">
    <property type="match status" value="1"/>
</dbReference>
<evidence type="ECO:0000313" key="12">
    <source>
        <dbReference type="RefSeq" id="XP_026544749.1"/>
    </source>
</evidence>
<dbReference type="SMART" id="SM00449">
    <property type="entry name" value="SPRY"/>
    <property type="match status" value="1"/>
</dbReference>
<keyword evidence="2" id="KW-0800">Toxin</keyword>
<evidence type="ECO:0000256" key="2">
    <source>
        <dbReference type="ARBA" id="ARBA00022699"/>
    </source>
</evidence>
<dbReference type="GO" id="GO:0008270">
    <property type="term" value="F:zinc ion binding"/>
    <property type="evidence" value="ECO:0007669"/>
    <property type="project" value="UniProtKB-KW"/>
</dbReference>
<evidence type="ECO:0000256" key="6">
    <source>
        <dbReference type="ARBA" id="ARBA00034460"/>
    </source>
</evidence>
<dbReference type="PRINTS" id="PR01407">
    <property type="entry name" value="BUTYPHLNCDUF"/>
</dbReference>
<dbReference type="PROSITE" id="PS50188">
    <property type="entry name" value="B302_SPRY"/>
    <property type="match status" value="1"/>
</dbReference>